<dbReference type="CDD" id="cd17369">
    <property type="entry name" value="MFS_ShiA_like"/>
    <property type="match status" value="1"/>
</dbReference>
<dbReference type="InterPro" id="IPR011701">
    <property type="entry name" value="MFS"/>
</dbReference>
<evidence type="ECO:0000313" key="11">
    <source>
        <dbReference type="Proteomes" id="UP000494329"/>
    </source>
</evidence>
<evidence type="ECO:0000256" key="3">
    <source>
        <dbReference type="ARBA" id="ARBA00022475"/>
    </source>
</evidence>
<name>A0A6J5CY08_9BURK</name>
<evidence type="ECO:0000256" key="7">
    <source>
        <dbReference type="SAM" id="Phobius"/>
    </source>
</evidence>
<evidence type="ECO:0000256" key="8">
    <source>
        <dbReference type="SAM" id="SignalP"/>
    </source>
</evidence>
<dbReference type="Gene3D" id="1.20.1250.20">
    <property type="entry name" value="MFS general substrate transporter like domains"/>
    <property type="match status" value="2"/>
</dbReference>
<dbReference type="Pfam" id="PF07690">
    <property type="entry name" value="MFS_1"/>
    <property type="match status" value="1"/>
</dbReference>
<keyword evidence="11" id="KW-1185">Reference proteome</keyword>
<keyword evidence="3" id="KW-1003">Cell membrane</keyword>
<dbReference type="AlphaFoldDB" id="A0A6J5CY08"/>
<evidence type="ECO:0000259" key="9">
    <source>
        <dbReference type="PROSITE" id="PS50850"/>
    </source>
</evidence>
<feature type="transmembrane region" description="Helical" evidence="7">
    <location>
        <begin position="341"/>
        <end position="360"/>
    </location>
</feature>
<sequence>MLPECRRPLSGCILCVWLSPLQGMSMAATQSGVPNLSDEEARRQLRRAVIASTIGTTIEWYDFFLYSTVTGLVFAKLYFPQSDPLVGTLQAFLIYAVGFLARPVGAAIFGHYGDRIGRKATLIVTLLLMGLATFAVAFVPTYASIGIWGAVLLTVLRFIQGVGVGGEWGGSVLMSMEWARTDKHRGFIAAWPQFGVPAGLFIANLAVLVTSQISGSSFLTWGWRVPFVLSIVLVAIGLYIRLNILETPTFARLLAEQKIEKTPTLEVIRRQPKDILLSALARMAEQAPFYIYTAFVFTYGVTNLGVSRDLLLTAVLVASMLEFITIPLFGHISDLIGRRKMYIIGSIAVGIFGFIYFALVDTRDPVWIFVAIVLSLVPHAMLYGPQAAFIAESFTGRLRYSGASLGYQLASIIAGGPAPLIATALFAYYHSGYAIACYVFACAVLSVIAASLLGDYTNKDISREYDEAHPLADHGHAPPAR</sequence>
<keyword evidence="6 7" id="KW-0472">Membrane</keyword>
<feature type="chain" id="PRO_5026994627" evidence="8">
    <location>
        <begin position="28"/>
        <end position="481"/>
    </location>
</feature>
<feature type="signal peptide" evidence="8">
    <location>
        <begin position="1"/>
        <end position="27"/>
    </location>
</feature>
<dbReference type="InterPro" id="IPR036259">
    <property type="entry name" value="MFS_trans_sf"/>
</dbReference>
<evidence type="ECO:0000256" key="2">
    <source>
        <dbReference type="ARBA" id="ARBA00022448"/>
    </source>
</evidence>
<evidence type="ECO:0000256" key="5">
    <source>
        <dbReference type="ARBA" id="ARBA00022989"/>
    </source>
</evidence>
<evidence type="ECO:0000256" key="1">
    <source>
        <dbReference type="ARBA" id="ARBA00004651"/>
    </source>
</evidence>
<evidence type="ECO:0000256" key="6">
    <source>
        <dbReference type="ARBA" id="ARBA00023136"/>
    </source>
</evidence>
<dbReference type="GO" id="GO:0022857">
    <property type="term" value="F:transmembrane transporter activity"/>
    <property type="evidence" value="ECO:0007669"/>
    <property type="project" value="InterPro"/>
</dbReference>
<proteinExistence type="predicted"/>
<feature type="transmembrane region" description="Helical" evidence="7">
    <location>
        <begin position="405"/>
        <end position="427"/>
    </location>
</feature>
<feature type="transmembrane region" description="Helical" evidence="7">
    <location>
        <begin position="92"/>
        <end position="113"/>
    </location>
</feature>
<dbReference type="PROSITE" id="PS50850">
    <property type="entry name" value="MFS"/>
    <property type="match status" value="1"/>
</dbReference>
<feature type="transmembrane region" description="Helical" evidence="7">
    <location>
        <begin position="120"/>
        <end position="139"/>
    </location>
</feature>
<feature type="transmembrane region" description="Helical" evidence="7">
    <location>
        <begin position="366"/>
        <end position="384"/>
    </location>
</feature>
<dbReference type="PANTHER" id="PTHR43045">
    <property type="entry name" value="SHIKIMATE TRANSPORTER"/>
    <property type="match status" value="1"/>
</dbReference>
<feature type="transmembrane region" description="Helical" evidence="7">
    <location>
        <begin position="433"/>
        <end position="453"/>
    </location>
</feature>
<feature type="transmembrane region" description="Helical" evidence="7">
    <location>
        <begin position="187"/>
        <end position="209"/>
    </location>
</feature>
<comment type="subcellular location">
    <subcellularLocation>
        <location evidence="1">Cell membrane</location>
        <topology evidence="1">Multi-pass membrane protein</topology>
    </subcellularLocation>
</comment>
<dbReference type="SUPFAM" id="SSF103473">
    <property type="entry name" value="MFS general substrate transporter"/>
    <property type="match status" value="1"/>
</dbReference>
<keyword evidence="4 7" id="KW-0812">Transmembrane</keyword>
<reference evidence="10 11" key="1">
    <citation type="submission" date="2020-04" db="EMBL/GenBank/DDBJ databases">
        <authorList>
            <person name="De Canck E."/>
        </authorList>
    </citation>
    <scope>NUCLEOTIDE SEQUENCE [LARGE SCALE GENOMIC DNA]</scope>
    <source>
        <strain evidence="10 11">LMG 29739</strain>
    </source>
</reference>
<feature type="transmembrane region" description="Helical" evidence="7">
    <location>
        <begin position="221"/>
        <end position="242"/>
    </location>
</feature>
<keyword evidence="2" id="KW-0813">Transport</keyword>
<accession>A0A6J5CY08</accession>
<dbReference type="Proteomes" id="UP000494329">
    <property type="component" value="Unassembled WGS sequence"/>
</dbReference>
<feature type="transmembrane region" description="Helical" evidence="7">
    <location>
        <begin position="287"/>
        <end position="304"/>
    </location>
</feature>
<feature type="transmembrane region" description="Helical" evidence="7">
    <location>
        <begin position="145"/>
        <end position="166"/>
    </location>
</feature>
<dbReference type="EMBL" id="CADIKF010000001">
    <property type="protein sequence ID" value="CAB3746067.1"/>
    <property type="molecule type" value="Genomic_DNA"/>
</dbReference>
<dbReference type="InterPro" id="IPR020846">
    <property type="entry name" value="MFS_dom"/>
</dbReference>
<dbReference type="GO" id="GO:0005886">
    <property type="term" value="C:plasma membrane"/>
    <property type="evidence" value="ECO:0007669"/>
    <property type="project" value="UniProtKB-SubCell"/>
</dbReference>
<organism evidence="10 11">
    <name type="scientific">Paraburkholderia solisilvae</name>
    <dbReference type="NCBI Taxonomy" id="624376"/>
    <lineage>
        <taxon>Bacteria</taxon>
        <taxon>Pseudomonadati</taxon>
        <taxon>Pseudomonadota</taxon>
        <taxon>Betaproteobacteria</taxon>
        <taxon>Burkholderiales</taxon>
        <taxon>Burkholderiaceae</taxon>
        <taxon>Paraburkholderia</taxon>
    </lineage>
</organism>
<evidence type="ECO:0000256" key="4">
    <source>
        <dbReference type="ARBA" id="ARBA00022692"/>
    </source>
</evidence>
<dbReference type="PANTHER" id="PTHR43045:SF1">
    <property type="entry name" value="SHIKIMATE TRANSPORTER"/>
    <property type="match status" value="1"/>
</dbReference>
<feature type="transmembrane region" description="Helical" evidence="7">
    <location>
        <begin position="310"/>
        <end position="329"/>
    </location>
</feature>
<gene>
    <name evidence="10" type="primary">abaF</name>
    <name evidence="10" type="ORF">LMG29739_00093</name>
</gene>
<evidence type="ECO:0000313" key="10">
    <source>
        <dbReference type="EMBL" id="CAB3746067.1"/>
    </source>
</evidence>
<keyword evidence="5 7" id="KW-1133">Transmembrane helix</keyword>
<protein>
    <submittedName>
        <fullName evidence="10">Fosfomycin resistance protein AbaF</fullName>
    </submittedName>
</protein>
<feature type="domain" description="Major facilitator superfamily (MFS) profile" evidence="9">
    <location>
        <begin position="48"/>
        <end position="458"/>
    </location>
</feature>
<keyword evidence="8" id="KW-0732">Signal</keyword>